<protein>
    <submittedName>
        <fullName evidence="2">Leucine tRS</fullName>
    </submittedName>
</protein>
<evidence type="ECO:0000256" key="1">
    <source>
        <dbReference type="SAM" id="MobiDB-lite"/>
    </source>
</evidence>
<comment type="caution">
    <text evidence="2">The sequence shown here is derived from an EMBL/GenBank/DDBJ whole genome shotgun (WGS) entry which is preliminary data.</text>
</comment>
<name>A0AAW2Z544_9EUKA</name>
<dbReference type="EMBL" id="JAOPGA020000997">
    <property type="protein sequence ID" value="KAL0483861.1"/>
    <property type="molecule type" value="Genomic_DNA"/>
</dbReference>
<dbReference type="AlphaFoldDB" id="A0AAW2Z544"/>
<evidence type="ECO:0000313" key="2">
    <source>
        <dbReference type="EMBL" id="KAL0483861.1"/>
    </source>
</evidence>
<keyword evidence="3" id="KW-1185">Reference proteome</keyword>
<sequence>MSDESDSDIEISIPTDVGTSSEDKGRISFLVDAERPDSNNSLDATTQKILQCAFKQHVN</sequence>
<accession>A0AAW2Z544</accession>
<reference evidence="2 3" key="1">
    <citation type="submission" date="2024-03" db="EMBL/GenBank/DDBJ databases">
        <title>The Acrasis kona genome and developmental transcriptomes reveal deep origins of eukaryotic multicellular pathways.</title>
        <authorList>
            <person name="Sheikh S."/>
            <person name="Fu C.-J."/>
            <person name="Brown M.W."/>
            <person name="Baldauf S.L."/>
        </authorList>
    </citation>
    <scope>NUCLEOTIDE SEQUENCE [LARGE SCALE GENOMIC DNA]</scope>
    <source>
        <strain evidence="2 3">ATCC MYA-3509</strain>
    </source>
</reference>
<organism evidence="2 3">
    <name type="scientific">Acrasis kona</name>
    <dbReference type="NCBI Taxonomy" id="1008807"/>
    <lineage>
        <taxon>Eukaryota</taxon>
        <taxon>Discoba</taxon>
        <taxon>Heterolobosea</taxon>
        <taxon>Tetramitia</taxon>
        <taxon>Eutetramitia</taxon>
        <taxon>Acrasidae</taxon>
        <taxon>Acrasis</taxon>
    </lineage>
</organism>
<dbReference type="Proteomes" id="UP001431209">
    <property type="component" value="Unassembled WGS sequence"/>
</dbReference>
<proteinExistence type="predicted"/>
<gene>
    <name evidence="2" type="ORF">AKO1_011868</name>
</gene>
<evidence type="ECO:0000313" key="3">
    <source>
        <dbReference type="Proteomes" id="UP001431209"/>
    </source>
</evidence>
<feature type="region of interest" description="Disordered" evidence="1">
    <location>
        <begin position="1"/>
        <end position="24"/>
    </location>
</feature>